<accession>A0A2C5YTQ6</accession>
<reference evidence="2 3" key="1">
    <citation type="submission" date="2017-06" db="EMBL/GenBank/DDBJ databases">
        <title>Ant-infecting Ophiocordyceps genomes reveal a high diversity of potential behavioral manipulation genes and a possible major role for enterotoxins.</title>
        <authorList>
            <person name="De Bekker C."/>
            <person name="Evans H.C."/>
            <person name="Brachmann A."/>
            <person name="Hughes D.P."/>
        </authorList>
    </citation>
    <scope>NUCLEOTIDE SEQUENCE [LARGE SCALE GENOMIC DNA]</scope>
    <source>
        <strain evidence="2 3">1348a</strain>
    </source>
</reference>
<evidence type="ECO:0000256" key="1">
    <source>
        <dbReference type="SAM" id="MobiDB-lite"/>
    </source>
</evidence>
<proteinExistence type="predicted"/>
<comment type="caution">
    <text evidence="2">The sequence shown here is derived from an EMBL/GenBank/DDBJ whole genome shotgun (WGS) entry which is preliminary data.</text>
</comment>
<feature type="compositionally biased region" description="Polar residues" evidence="1">
    <location>
        <begin position="135"/>
        <end position="147"/>
    </location>
</feature>
<evidence type="ECO:0000313" key="3">
    <source>
        <dbReference type="Proteomes" id="UP000224854"/>
    </source>
</evidence>
<name>A0A2C5YTQ6_9HYPO</name>
<protein>
    <recommendedName>
        <fullName evidence="4">AB hydrolase-1 domain-containing protein</fullName>
    </recommendedName>
</protein>
<dbReference type="AlphaFoldDB" id="A0A2C5YTQ6"/>
<dbReference type="Gene3D" id="3.40.50.1820">
    <property type="entry name" value="alpha/beta hydrolase"/>
    <property type="match status" value="1"/>
</dbReference>
<dbReference type="OrthoDB" id="442243at2759"/>
<dbReference type="SUPFAM" id="SSF53474">
    <property type="entry name" value="alpha/beta-Hydrolases"/>
    <property type="match status" value="1"/>
</dbReference>
<gene>
    <name evidence="2" type="ORF">CDD82_6862</name>
</gene>
<feature type="region of interest" description="Disordered" evidence="1">
    <location>
        <begin position="121"/>
        <end position="156"/>
    </location>
</feature>
<keyword evidence="3" id="KW-1185">Reference proteome</keyword>
<sequence>MTSRLEDKVIDMEVAAGTPSPTVDGSVRTVLVGHSMGGIVAAEAAIGLASDKPVGSGHGGFNGLMFPFIQGVLAFDTPYLGIAPGVVAHGAESQYKSASAALSQLSGLGAAMWGDGSSSASGASRAGLPAPPRASQGSHEASNSNSDGDSKPPAPSWASWGKLAVAAGAAGAVAAAWANREHLATGWNWASSHLEFVGCLARGEELKKRLACMSRLSNELDMGFANFYTLLGPAAAQRQATVSGTVLGPQRTFCNLPKATTAPAWRPAVNKAASDEPSAHMNMFDASKNPAYQQLVHDAAALVGQWLQNDWYQSSAT</sequence>
<dbReference type="PANTHER" id="PTHR47842:SF1">
    <property type="entry name" value="DUF676 DOMAIN-CONTAINING PROTEIN"/>
    <property type="match status" value="1"/>
</dbReference>
<evidence type="ECO:0000313" key="2">
    <source>
        <dbReference type="EMBL" id="PHH70900.1"/>
    </source>
</evidence>
<dbReference type="Proteomes" id="UP000224854">
    <property type="component" value="Unassembled WGS sequence"/>
</dbReference>
<dbReference type="InterPro" id="IPR029058">
    <property type="entry name" value="AB_hydrolase_fold"/>
</dbReference>
<dbReference type="PANTHER" id="PTHR47842">
    <property type="entry name" value="EXPRESSED PROTEIN"/>
    <property type="match status" value="1"/>
</dbReference>
<dbReference type="EMBL" id="NJEU01000744">
    <property type="protein sequence ID" value="PHH70900.1"/>
    <property type="molecule type" value="Genomic_DNA"/>
</dbReference>
<evidence type="ECO:0008006" key="4">
    <source>
        <dbReference type="Google" id="ProtNLM"/>
    </source>
</evidence>
<organism evidence="2 3">
    <name type="scientific">Ophiocordyceps australis</name>
    <dbReference type="NCBI Taxonomy" id="1399860"/>
    <lineage>
        <taxon>Eukaryota</taxon>
        <taxon>Fungi</taxon>
        <taxon>Dikarya</taxon>
        <taxon>Ascomycota</taxon>
        <taxon>Pezizomycotina</taxon>
        <taxon>Sordariomycetes</taxon>
        <taxon>Hypocreomycetidae</taxon>
        <taxon>Hypocreales</taxon>
        <taxon>Ophiocordycipitaceae</taxon>
        <taxon>Ophiocordyceps</taxon>
    </lineage>
</organism>